<evidence type="ECO:0000313" key="2">
    <source>
        <dbReference type="EMBL" id="MST70879.1"/>
    </source>
</evidence>
<evidence type="ECO:0000259" key="1">
    <source>
        <dbReference type="PROSITE" id="PS50853"/>
    </source>
</evidence>
<dbReference type="Gene3D" id="2.60.40.10">
    <property type="entry name" value="Immunoglobulins"/>
    <property type="match status" value="1"/>
</dbReference>
<protein>
    <recommendedName>
        <fullName evidence="1">Fibronectin type-III domain-containing protein</fullName>
    </recommendedName>
</protein>
<comment type="caution">
    <text evidence="2">The sequence shown here is derived from an EMBL/GenBank/DDBJ whole genome shotgun (WGS) entry which is preliminary data.</text>
</comment>
<dbReference type="Proteomes" id="UP000469424">
    <property type="component" value="Unassembled WGS sequence"/>
</dbReference>
<gene>
    <name evidence="2" type="ORF">FYJ65_05945</name>
</gene>
<dbReference type="EMBL" id="VUNA01000010">
    <property type="protein sequence ID" value="MST70879.1"/>
    <property type="molecule type" value="Genomic_DNA"/>
</dbReference>
<evidence type="ECO:0000313" key="3">
    <source>
        <dbReference type="Proteomes" id="UP000469424"/>
    </source>
</evidence>
<dbReference type="AlphaFoldDB" id="A0A6N7XLR0"/>
<dbReference type="PROSITE" id="PS50853">
    <property type="entry name" value="FN3"/>
    <property type="match status" value="1"/>
</dbReference>
<sequence>MDEMIRGEGKGFKRRSVGRIAVLAALLVGMLGGTVFGASTVKKYHDIPAYQMRDVYSQKQVKIGPIDVFNGRYSSDKPVDYDVTFTIYNSTLQKIDQVVTTKDGKLPELSLTEGFNYIFMVLDNSRWYMANRYYWVHKGNLCNIKSYEPNLKELQKRKGEDYKPTDKERENCYDRVNSITVMPFNNQSDSTDRLNGNRNDNIYVYYQGKEAEAGINIVFTSDRETVTAKTDKYGRVQPILLEDVNYMVSTDDPRYEIDPFPIAVKDKSEYSDSKIWSYVNRFFYDHSTCHRVGLRYQTFDKEKQEMITVTDEPITLLDKGQAHKHDKPLTSLSGNVTVEGMQFKDIVLLDRKVNRDIPELGEKDYRVMDITTVNPHRGEICKLASGDFTVTTSSFGRTVDNVYRIDANGALQECDFEQKNGKVRFHVNALPAESVVLEYSNEINPVLKLSATAYTYNGKVRKPSVAVKAGEKTFSASEFAVKYSGGRKNVGKYSVTVTMKGKYTGKKTVTFRINPKGTAVQKLTKGRKQMKVTWKAQKTQVSGYRIQYSTSSKFKKGTHIKTVKSYKTKSLKVKKLKAKKKYYVRIQTYKTVGGIKYYSGWSKTKSVKTK</sequence>
<feature type="domain" description="Fibronectin type-III" evidence="1">
    <location>
        <begin position="514"/>
        <end position="610"/>
    </location>
</feature>
<keyword evidence="3" id="KW-1185">Reference proteome</keyword>
<dbReference type="SUPFAM" id="SSF49265">
    <property type="entry name" value="Fibronectin type III"/>
    <property type="match status" value="1"/>
</dbReference>
<reference evidence="2 3" key="1">
    <citation type="submission" date="2019-08" db="EMBL/GenBank/DDBJ databases">
        <title>In-depth cultivation of the pig gut microbiome towards novel bacterial diversity and tailored functional studies.</title>
        <authorList>
            <person name="Wylensek D."/>
            <person name="Hitch T.C.A."/>
            <person name="Clavel T."/>
        </authorList>
    </citation>
    <scope>NUCLEOTIDE SEQUENCE [LARGE SCALE GENOMIC DNA]</scope>
    <source>
        <strain evidence="2 3">WCA-MUC-591-APC-4B</strain>
    </source>
</reference>
<dbReference type="InterPro" id="IPR036116">
    <property type="entry name" value="FN3_sf"/>
</dbReference>
<dbReference type="InterPro" id="IPR003961">
    <property type="entry name" value="FN3_dom"/>
</dbReference>
<dbReference type="Pfam" id="PF00041">
    <property type="entry name" value="fn3"/>
    <property type="match status" value="1"/>
</dbReference>
<proteinExistence type="predicted"/>
<accession>A0A6N7XLR0</accession>
<organism evidence="2 3">
    <name type="scientific">Mogibacterium kristiansenii</name>
    <dbReference type="NCBI Taxonomy" id="2606708"/>
    <lineage>
        <taxon>Bacteria</taxon>
        <taxon>Bacillati</taxon>
        <taxon>Bacillota</taxon>
        <taxon>Clostridia</taxon>
        <taxon>Peptostreptococcales</taxon>
        <taxon>Anaerovoracaceae</taxon>
        <taxon>Mogibacterium</taxon>
    </lineage>
</organism>
<name>A0A6N7XLR0_9FIRM</name>
<dbReference type="InterPro" id="IPR013783">
    <property type="entry name" value="Ig-like_fold"/>
</dbReference>